<evidence type="ECO:0000256" key="1">
    <source>
        <dbReference type="SAM" id="Phobius"/>
    </source>
</evidence>
<dbReference type="EMBL" id="CP151632">
    <property type="protein sequence ID" value="WZO32902.1"/>
    <property type="molecule type" value="Genomic_DNA"/>
</dbReference>
<feature type="transmembrane region" description="Helical" evidence="1">
    <location>
        <begin position="49"/>
        <end position="73"/>
    </location>
</feature>
<dbReference type="InterPro" id="IPR021443">
    <property type="entry name" value="DUF3093"/>
</dbReference>
<sequence>MQNSMRHADARSGRPDGYRERLGPSLWILVAAAVAAPMAALVLTPIDTTIALVVGICVGVLLIALLIAAAPVVEVRDGEVRAGRAHIGVEFLGAPEVHVGDDARHARGAGLDPRSWHLIRGGIDGVVVIPVTDIDDPTTAWVISSRTPDRLSAAVRRAQITRSTPRR</sequence>
<evidence type="ECO:0000313" key="2">
    <source>
        <dbReference type="EMBL" id="WZO32902.1"/>
    </source>
</evidence>
<dbReference type="RefSeq" id="WP_349427506.1">
    <property type="nucleotide sequence ID" value="NZ_CP151632.1"/>
</dbReference>
<name>A0AAU6S7S6_9MICO</name>
<proteinExistence type="predicted"/>
<accession>A0AAU6S7S6</accession>
<gene>
    <name evidence="2" type="ORF">MRBLWS13_000511</name>
</gene>
<keyword evidence="1" id="KW-0472">Membrane</keyword>
<organism evidence="2">
    <name type="scientific">Microbacterium sp. LWS13-1.2</name>
    <dbReference type="NCBI Taxonomy" id="3135264"/>
    <lineage>
        <taxon>Bacteria</taxon>
        <taxon>Bacillati</taxon>
        <taxon>Actinomycetota</taxon>
        <taxon>Actinomycetes</taxon>
        <taxon>Micrococcales</taxon>
        <taxon>Microbacteriaceae</taxon>
        <taxon>Microbacterium</taxon>
    </lineage>
</organism>
<dbReference type="AlphaFoldDB" id="A0AAU6S7S6"/>
<keyword evidence="1" id="KW-0812">Transmembrane</keyword>
<dbReference type="Pfam" id="PF11292">
    <property type="entry name" value="DUF3093"/>
    <property type="match status" value="1"/>
</dbReference>
<protein>
    <submittedName>
        <fullName evidence="2">DUF3093 domain-containing protein</fullName>
    </submittedName>
</protein>
<keyword evidence="1" id="KW-1133">Transmembrane helix</keyword>
<reference evidence="2" key="1">
    <citation type="submission" date="2024-04" db="EMBL/GenBank/DDBJ databases">
        <authorList>
            <person name="Roder T."/>
            <person name="Oberhansli S."/>
            <person name="Kreuzer M."/>
        </authorList>
    </citation>
    <scope>NUCLEOTIDE SEQUENCE</scope>
    <source>
        <strain evidence="2">LWS13-1.2</strain>
    </source>
</reference>
<feature type="transmembrane region" description="Helical" evidence="1">
    <location>
        <begin position="21"/>
        <end position="43"/>
    </location>
</feature>